<proteinExistence type="predicted"/>
<comment type="caution">
    <text evidence="2">The sequence shown here is derived from an EMBL/GenBank/DDBJ whole genome shotgun (WGS) entry which is preliminary data.</text>
</comment>
<evidence type="ECO:0000256" key="1">
    <source>
        <dbReference type="SAM" id="MobiDB-lite"/>
    </source>
</evidence>
<name>A0A2N5TBK2_9BASI</name>
<reference evidence="2 3" key="1">
    <citation type="submission" date="2017-11" db="EMBL/GenBank/DDBJ databases">
        <title>De novo assembly and phasing of dikaryotic genomes from two isolates of Puccinia coronata f. sp. avenae, the causal agent of oat crown rust.</title>
        <authorList>
            <person name="Miller M.E."/>
            <person name="Zhang Y."/>
            <person name="Omidvar V."/>
            <person name="Sperschneider J."/>
            <person name="Schwessinger B."/>
            <person name="Raley C."/>
            <person name="Palmer J.M."/>
            <person name="Garnica D."/>
            <person name="Upadhyaya N."/>
            <person name="Rathjen J."/>
            <person name="Taylor J.M."/>
            <person name="Park R.F."/>
            <person name="Dodds P.N."/>
            <person name="Hirsch C.D."/>
            <person name="Kianian S.F."/>
            <person name="Figueroa M."/>
        </authorList>
    </citation>
    <scope>NUCLEOTIDE SEQUENCE [LARGE SCALE GENOMIC DNA]</scope>
    <source>
        <strain evidence="2">12SD80</strain>
    </source>
</reference>
<gene>
    <name evidence="2" type="ORF">PCASD_12006</name>
</gene>
<evidence type="ECO:0000313" key="2">
    <source>
        <dbReference type="EMBL" id="PLW22903.1"/>
    </source>
</evidence>
<dbReference type="AlphaFoldDB" id="A0A2N5TBK2"/>
<organism evidence="2 3">
    <name type="scientific">Puccinia coronata f. sp. avenae</name>
    <dbReference type="NCBI Taxonomy" id="200324"/>
    <lineage>
        <taxon>Eukaryota</taxon>
        <taxon>Fungi</taxon>
        <taxon>Dikarya</taxon>
        <taxon>Basidiomycota</taxon>
        <taxon>Pucciniomycotina</taxon>
        <taxon>Pucciniomycetes</taxon>
        <taxon>Pucciniales</taxon>
        <taxon>Pucciniaceae</taxon>
        <taxon>Puccinia</taxon>
    </lineage>
</organism>
<feature type="compositionally biased region" description="Polar residues" evidence="1">
    <location>
        <begin position="11"/>
        <end position="22"/>
    </location>
</feature>
<feature type="non-terminal residue" evidence="2">
    <location>
        <position position="1"/>
    </location>
</feature>
<accession>A0A2N5TBK2</accession>
<protein>
    <submittedName>
        <fullName evidence="2">Uncharacterized protein</fullName>
    </submittedName>
</protein>
<dbReference type="EMBL" id="PGCI01000648">
    <property type="protein sequence ID" value="PLW22903.1"/>
    <property type="molecule type" value="Genomic_DNA"/>
</dbReference>
<evidence type="ECO:0000313" key="3">
    <source>
        <dbReference type="Proteomes" id="UP000235392"/>
    </source>
</evidence>
<dbReference type="Proteomes" id="UP000235392">
    <property type="component" value="Unassembled WGS sequence"/>
</dbReference>
<feature type="region of interest" description="Disordered" evidence="1">
    <location>
        <begin position="1"/>
        <end position="42"/>
    </location>
</feature>
<sequence length="80" mass="8763">NLENRKKACNYSPNTRYPSFQNHPGGPGVVRPHPESRTLGGPPRWATRVVPYGVQPYSAPALLRPTIRLFVQGAPPACCP</sequence>